<dbReference type="PANTHER" id="PTHR10744:SF1">
    <property type="entry name" value="SMALL RIBOSOMAL SUBUNIT PROTEIN US17M"/>
    <property type="match status" value="1"/>
</dbReference>
<keyword evidence="4 6" id="KW-0689">Ribosomal protein</keyword>
<dbReference type="NCBIfam" id="NF004123">
    <property type="entry name" value="PRK05610.1"/>
    <property type="match status" value="1"/>
</dbReference>
<dbReference type="InterPro" id="IPR019979">
    <property type="entry name" value="Ribosomal_uS17_CS"/>
</dbReference>
<evidence type="ECO:0000256" key="2">
    <source>
        <dbReference type="ARBA" id="ARBA00022730"/>
    </source>
</evidence>
<comment type="subunit">
    <text evidence="6">Part of the 30S ribosomal subunit.</text>
</comment>
<comment type="function">
    <text evidence="6">One of the primary rRNA binding proteins, it binds specifically to the 5'-end of 16S ribosomal RNA.</text>
</comment>
<dbReference type="GO" id="GO:0006412">
    <property type="term" value="P:translation"/>
    <property type="evidence" value="ECO:0007669"/>
    <property type="project" value="UniProtKB-UniRule"/>
</dbReference>
<dbReference type="PROSITE" id="PS00056">
    <property type="entry name" value="RIBOSOMAL_S17"/>
    <property type="match status" value="1"/>
</dbReference>
<accession>A0AA48GEL1</accession>
<dbReference type="Proteomes" id="UP001238179">
    <property type="component" value="Chromosome"/>
</dbReference>
<keyword evidence="3 6" id="KW-0694">RNA-binding</keyword>
<dbReference type="InterPro" id="IPR012340">
    <property type="entry name" value="NA-bd_OB-fold"/>
</dbReference>
<dbReference type="PRINTS" id="PR00973">
    <property type="entry name" value="RIBOSOMALS17"/>
</dbReference>
<dbReference type="PANTHER" id="PTHR10744">
    <property type="entry name" value="40S RIBOSOMAL PROTEIN S11 FAMILY MEMBER"/>
    <property type="match status" value="1"/>
</dbReference>
<evidence type="ECO:0000256" key="6">
    <source>
        <dbReference type="HAMAP-Rule" id="MF_01345"/>
    </source>
</evidence>
<comment type="similarity">
    <text evidence="1 6 7">Belongs to the universal ribosomal protein uS17 family.</text>
</comment>
<dbReference type="KEGG" id="msil:METEAL_02850"/>
<evidence type="ECO:0000256" key="7">
    <source>
        <dbReference type="RuleBase" id="RU003872"/>
    </source>
</evidence>
<sequence>MSLEHKMIRSGVVVSNKADKTVVVKVERKFQHPLYSRTVKQTAKFMAHDETNACQIGDVVKIVESRPLSKRKRWMVLEITQKAGE</sequence>
<reference evidence="9" key="1">
    <citation type="journal article" date="2023" name="Int. J. Syst. Evol. Microbiol.">
        <title>Mesoterricola silvestris gen. nov., sp. nov., Mesoterricola sediminis sp. nov., Geothrix oryzae sp. nov., Geothrix edaphica sp. nov., Geothrix rubra sp. nov., and Geothrix limicola sp. nov., six novel members of Acidobacteriota isolated from soils.</title>
        <authorList>
            <person name="Itoh H."/>
            <person name="Sugisawa Y."/>
            <person name="Mise K."/>
            <person name="Xu Z."/>
            <person name="Kuniyasu M."/>
            <person name="Ushijima N."/>
            <person name="Kawano K."/>
            <person name="Kobayashi E."/>
            <person name="Shiratori Y."/>
            <person name="Masuda Y."/>
            <person name="Senoo K."/>
        </authorList>
    </citation>
    <scope>NUCLEOTIDE SEQUENCE [LARGE SCALE GENOMIC DNA]</scope>
    <source>
        <strain evidence="9">W79</strain>
    </source>
</reference>
<keyword evidence="5 6" id="KW-0687">Ribonucleoprotein</keyword>
<dbReference type="Pfam" id="PF00366">
    <property type="entry name" value="Ribosomal_S17"/>
    <property type="match status" value="1"/>
</dbReference>
<dbReference type="AlphaFoldDB" id="A0AA48GEL1"/>
<dbReference type="RefSeq" id="WP_306597984.1">
    <property type="nucleotide sequence ID" value="NZ_AP027080.1"/>
</dbReference>
<evidence type="ECO:0000256" key="5">
    <source>
        <dbReference type="ARBA" id="ARBA00023274"/>
    </source>
</evidence>
<evidence type="ECO:0000256" key="4">
    <source>
        <dbReference type="ARBA" id="ARBA00022980"/>
    </source>
</evidence>
<keyword evidence="2 6" id="KW-0699">rRNA-binding</keyword>
<gene>
    <name evidence="6 8" type="primary">rpsQ</name>
    <name evidence="8" type="ORF">METEAL_02850</name>
</gene>
<dbReference type="HAMAP" id="MF_01345_B">
    <property type="entry name" value="Ribosomal_uS17_B"/>
    <property type="match status" value="1"/>
</dbReference>
<evidence type="ECO:0000313" key="8">
    <source>
        <dbReference type="EMBL" id="BDU71111.1"/>
    </source>
</evidence>
<dbReference type="CDD" id="cd00364">
    <property type="entry name" value="Ribosomal_uS17"/>
    <property type="match status" value="1"/>
</dbReference>
<name>A0AA48GEL1_9BACT</name>
<protein>
    <recommendedName>
        <fullName evidence="6">Small ribosomal subunit protein uS17</fullName>
    </recommendedName>
</protein>
<dbReference type="InterPro" id="IPR000266">
    <property type="entry name" value="Ribosomal_uS17"/>
</dbReference>
<dbReference type="EMBL" id="AP027080">
    <property type="protein sequence ID" value="BDU71111.1"/>
    <property type="molecule type" value="Genomic_DNA"/>
</dbReference>
<organism evidence="8 9">
    <name type="scientific">Mesoterricola silvestris</name>
    <dbReference type="NCBI Taxonomy" id="2927979"/>
    <lineage>
        <taxon>Bacteria</taxon>
        <taxon>Pseudomonadati</taxon>
        <taxon>Acidobacteriota</taxon>
        <taxon>Holophagae</taxon>
        <taxon>Holophagales</taxon>
        <taxon>Holophagaceae</taxon>
        <taxon>Mesoterricola</taxon>
    </lineage>
</organism>
<keyword evidence="9" id="KW-1185">Reference proteome</keyword>
<dbReference type="GO" id="GO:0003735">
    <property type="term" value="F:structural constituent of ribosome"/>
    <property type="evidence" value="ECO:0007669"/>
    <property type="project" value="UniProtKB-UniRule"/>
</dbReference>
<dbReference type="Gene3D" id="2.40.50.140">
    <property type="entry name" value="Nucleic acid-binding proteins"/>
    <property type="match status" value="1"/>
</dbReference>
<proteinExistence type="inferred from homology"/>
<dbReference type="GO" id="GO:0022627">
    <property type="term" value="C:cytosolic small ribosomal subunit"/>
    <property type="evidence" value="ECO:0007669"/>
    <property type="project" value="UniProtKB-UniRule"/>
</dbReference>
<dbReference type="SUPFAM" id="SSF50249">
    <property type="entry name" value="Nucleic acid-binding proteins"/>
    <property type="match status" value="1"/>
</dbReference>
<evidence type="ECO:0000313" key="9">
    <source>
        <dbReference type="Proteomes" id="UP001238179"/>
    </source>
</evidence>
<dbReference type="GO" id="GO:0019843">
    <property type="term" value="F:rRNA binding"/>
    <property type="evidence" value="ECO:0007669"/>
    <property type="project" value="UniProtKB-UniRule"/>
</dbReference>
<dbReference type="InterPro" id="IPR019984">
    <property type="entry name" value="Ribosomal_uS17_bact/chlr"/>
</dbReference>
<evidence type="ECO:0000256" key="1">
    <source>
        <dbReference type="ARBA" id="ARBA00010254"/>
    </source>
</evidence>
<dbReference type="NCBIfam" id="TIGR03635">
    <property type="entry name" value="uS17_bact"/>
    <property type="match status" value="1"/>
</dbReference>
<evidence type="ECO:0000256" key="3">
    <source>
        <dbReference type="ARBA" id="ARBA00022884"/>
    </source>
</evidence>